<dbReference type="AlphaFoldDB" id="A0AAE0BCB9"/>
<reference evidence="1 2" key="1">
    <citation type="journal article" date="2015" name="Genome Biol. Evol.">
        <title>Comparative Genomics of a Bacterivorous Green Alga Reveals Evolutionary Causalities and Consequences of Phago-Mixotrophic Mode of Nutrition.</title>
        <authorList>
            <person name="Burns J.A."/>
            <person name="Paasch A."/>
            <person name="Narechania A."/>
            <person name="Kim E."/>
        </authorList>
    </citation>
    <scope>NUCLEOTIDE SEQUENCE [LARGE SCALE GENOMIC DNA]</scope>
    <source>
        <strain evidence="1 2">PLY_AMNH</strain>
    </source>
</reference>
<sequence length="261" mass="28579">MEHGVLKVPKKIDTRVIDRSFFREARDEGVICYEPCGGLCAGLEVLLRCGVKVNRYLYQDTSPTSQAVARTRSLVLSRRHPDLLPTTTIQLEQLSPDLESDKLEDLVQAGALNGERQVCSFHLTQRVEASQGGVHGPEASPRCQRGGRTDASAATTILATQNSRAFQAPRAGTVIKSDDFAEEGETREVNLDEKAIAMGYSADELRRTDGVDDEKLAEVLGLDMDRRAMEMLFVVAEASTTRLPWCKDGPSWVKPGACAGE</sequence>
<evidence type="ECO:0000313" key="2">
    <source>
        <dbReference type="Proteomes" id="UP001190700"/>
    </source>
</evidence>
<dbReference type="EMBL" id="LGRX02035809">
    <property type="protein sequence ID" value="KAK3233074.1"/>
    <property type="molecule type" value="Genomic_DNA"/>
</dbReference>
<evidence type="ECO:0000313" key="1">
    <source>
        <dbReference type="EMBL" id="KAK3233074.1"/>
    </source>
</evidence>
<organism evidence="1 2">
    <name type="scientific">Cymbomonas tetramitiformis</name>
    <dbReference type="NCBI Taxonomy" id="36881"/>
    <lineage>
        <taxon>Eukaryota</taxon>
        <taxon>Viridiplantae</taxon>
        <taxon>Chlorophyta</taxon>
        <taxon>Pyramimonadophyceae</taxon>
        <taxon>Pyramimonadales</taxon>
        <taxon>Pyramimonadaceae</taxon>
        <taxon>Cymbomonas</taxon>
    </lineage>
</organism>
<accession>A0AAE0BCB9</accession>
<proteinExistence type="predicted"/>
<comment type="caution">
    <text evidence="1">The sequence shown here is derived from an EMBL/GenBank/DDBJ whole genome shotgun (WGS) entry which is preliminary data.</text>
</comment>
<dbReference type="Proteomes" id="UP001190700">
    <property type="component" value="Unassembled WGS sequence"/>
</dbReference>
<keyword evidence="2" id="KW-1185">Reference proteome</keyword>
<protein>
    <submittedName>
        <fullName evidence="1">Uncharacterized protein</fullName>
    </submittedName>
</protein>
<name>A0AAE0BCB9_9CHLO</name>
<gene>
    <name evidence="1" type="ORF">CYMTET_56612</name>
</gene>